<dbReference type="PROSITE" id="PS50240">
    <property type="entry name" value="TRYPSIN_DOM"/>
    <property type="match status" value="1"/>
</dbReference>
<evidence type="ECO:0000313" key="5">
    <source>
        <dbReference type="Proteomes" id="UP001652661"/>
    </source>
</evidence>
<dbReference type="InterPro" id="IPR009003">
    <property type="entry name" value="Peptidase_S1_PA"/>
</dbReference>
<dbReference type="Gene3D" id="2.40.10.10">
    <property type="entry name" value="Trypsin-like serine proteases"/>
    <property type="match status" value="1"/>
</dbReference>
<keyword evidence="3" id="KW-0732">Signal</keyword>
<dbReference type="SUPFAM" id="SSF50494">
    <property type="entry name" value="Trypsin-like serine proteases"/>
    <property type="match status" value="1"/>
</dbReference>
<dbReference type="GO" id="GO:0006508">
    <property type="term" value="P:proteolysis"/>
    <property type="evidence" value="ECO:0007669"/>
    <property type="project" value="InterPro"/>
</dbReference>
<dbReference type="OrthoDB" id="5565075at2759"/>
<dbReference type="PANTHER" id="PTHR24256">
    <property type="entry name" value="TRYPTASE-RELATED"/>
    <property type="match status" value="1"/>
</dbReference>
<dbReference type="InterPro" id="IPR001254">
    <property type="entry name" value="Trypsin_dom"/>
</dbReference>
<dbReference type="InterPro" id="IPR043504">
    <property type="entry name" value="Peptidase_S1_PA_chymotrypsin"/>
</dbReference>
<proteinExistence type="inferred from homology"/>
<name>A0A6P4J9I1_DROKI</name>
<dbReference type="AlphaFoldDB" id="A0A6P4J9I1"/>
<evidence type="ECO:0000256" key="2">
    <source>
        <dbReference type="ARBA" id="ARBA00024195"/>
    </source>
</evidence>
<evidence type="ECO:0000259" key="4">
    <source>
        <dbReference type="PROSITE" id="PS50240"/>
    </source>
</evidence>
<dbReference type="RefSeq" id="XP_017031233.1">
    <property type="nucleotide sequence ID" value="XM_017175744.2"/>
</dbReference>
<protein>
    <submittedName>
        <fullName evidence="6">Chymotrypsin-like protease CTRL-1</fullName>
    </submittedName>
</protein>
<reference evidence="6" key="2">
    <citation type="submission" date="2025-08" db="UniProtKB">
        <authorList>
            <consortium name="RefSeq"/>
        </authorList>
    </citation>
    <scope>IDENTIFICATION</scope>
    <source>
        <strain evidence="6">14028-0561.14</strain>
        <tissue evidence="6">Whole fly</tissue>
    </source>
</reference>
<dbReference type="GO" id="GO:0004252">
    <property type="term" value="F:serine-type endopeptidase activity"/>
    <property type="evidence" value="ECO:0007669"/>
    <property type="project" value="InterPro"/>
</dbReference>
<gene>
    <name evidence="6" type="primary">LOC108080841</name>
</gene>
<reference evidence="5" key="1">
    <citation type="submission" date="2025-05" db="UniProtKB">
        <authorList>
            <consortium name="RefSeq"/>
        </authorList>
    </citation>
    <scope>NUCLEOTIDE SEQUENCE [LARGE SCALE GENOMIC DNA]</scope>
    <source>
        <strain evidence="5">14028-0561.14</strain>
    </source>
</reference>
<dbReference type="SMART" id="SM00020">
    <property type="entry name" value="Tryp_SPc"/>
    <property type="match status" value="1"/>
</dbReference>
<accession>A0A6P4J9I1</accession>
<sequence>MKCLLLSLALLELLLWHKGSALLLDKNCAWTDDEVVPTNTHWIAVVRSSFFTCAGTLISKNYVLTAAQCIYGQRGPMFVQLGERHFNVSRGIMHRGYGMQPGPNDIGLLKLDGEVNYSTDHIRPICILMDAASVLQNINRFSAFGWRKPKAGDDSPVLTTHQLRRLPSEKCQSDMLPLTNKQFCADSEVGDGSCNGDAGGPLAVIINNRPVQVGITSYGPKSCNGPAVYTDVTSYTRWIASIVRY</sequence>
<evidence type="ECO:0000256" key="1">
    <source>
        <dbReference type="ARBA" id="ARBA00023157"/>
    </source>
</evidence>
<dbReference type="InterPro" id="IPR051487">
    <property type="entry name" value="Ser/Thr_Proteases_Immune/Dev"/>
</dbReference>
<feature type="signal peptide" evidence="3">
    <location>
        <begin position="1"/>
        <end position="21"/>
    </location>
</feature>
<comment type="similarity">
    <text evidence="2">Belongs to the peptidase S1 family. CLIP subfamily.</text>
</comment>
<evidence type="ECO:0000256" key="3">
    <source>
        <dbReference type="SAM" id="SignalP"/>
    </source>
</evidence>
<dbReference type="Proteomes" id="UP001652661">
    <property type="component" value="Chromosome 2L"/>
</dbReference>
<feature type="chain" id="PRO_5027605279" evidence="3">
    <location>
        <begin position="22"/>
        <end position="245"/>
    </location>
</feature>
<organism evidence="5 6">
    <name type="scientific">Drosophila kikkawai</name>
    <name type="common">Fruit fly</name>
    <dbReference type="NCBI Taxonomy" id="30033"/>
    <lineage>
        <taxon>Eukaryota</taxon>
        <taxon>Metazoa</taxon>
        <taxon>Ecdysozoa</taxon>
        <taxon>Arthropoda</taxon>
        <taxon>Hexapoda</taxon>
        <taxon>Insecta</taxon>
        <taxon>Pterygota</taxon>
        <taxon>Neoptera</taxon>
        <taxon>Endopterygota</taxon>
        <taxon>Diptera</taxon>
        <taxon>Brachycera</taxon>
        <taxon>Muscomorpha</taxon>
        <taxon>Ephydroidea</taxon>
        <taxon>Drosophilidae</taxon>
        <taxon>Drosophila</taxon>
        <taxon>Sophophora</taxon>
    </lineage>
</organism>
<keyword evidence="1" id="KW-1015">Disulfide bond</keyword>
<dbReference type="InterPro" id="IPR001314">
    <property type="entry name" value="Peptidase_S1A"/>
</dbReference>
<dbReference type="CDD" id="cd00190">
    <property type="entry name" value="Tryp_SPc"/>
    <property type="match status" value="1"/>
</dbReference>
<keyword evidence="5" id="KW-1185">Reference proteome</keyword>
<dbReference type="PRINTS" id="PR00722">
    <property type="entry name" value="CHYMOTRYPSIN"/>
</dbReference>
<feature type="domain" description="Peptidase S1" evidence="4">
    <location>
        <begin position="23"/>
        <end position="244"/>
    </location>
</feature>
<dbReference type="Pfam" id="PF00089">
    <property type="entry name" value="Trypsin"/>
    <property type="match status" value="1"/>
</dbReference>
<evidence type="ECO:0000313" key="6">
    <source>
        <dbReference type="RefSeq" id="XP_017031233.1"/>
    </source>
</evidence>
<dbReference type="GeneID" id="108080841"/>